<dbReference type="RefSeq" id="WP_188654776.1">
    <property type="nucleotide sequence ID" value="NZ_BMNR01000009.1"/>
</dbReference>
<dbReference type="InterPro" id="IPR036291">
    <property type="entry name" value="NAD(P)-bd_dom_sf"/>
</dbReference>
<evidence type="ECO:0000313" key="9">
    <source>
        <dbReference type="Proteomes" id="UP000612329"/>
    </source>
</evidence>
<dbReference type="SUPFAM" id="SSF51735">
    <property type="entry name" value="NAD(P)-binding Rossmann-fold domains"/>
    <property type="match status" value="1"/>
</dbReference>
<dbReference type="FunFam" id="3.40.50.720:FF:000003">
    <property type="entry name" value="S-(hydroxymethyl)glutathione dehydrogenase"/>
    <property type="match status" value="1"/>
</dbReference>
<feature type="domain" description="Enoyl reductase (ER)" evidence="7">
    <location>
        <begin position="11"/>
        <end position="367"/>
    </location>
</feature>
<evidence type="ECO:0000256" key="4">
    <source>
        <dbReference type="ARBA" id="ARBA00023002"/>
    </source>
</evidence>
<evidence type="ECO:0000256" key="2">
    <source>
        <dbReference type="ARBA" id="ARBA00022723"/>
    </source>
</evidence>
<dbReference type="PROSITE" id="PS00059">
    <property type="entry name" value="ADH_ZINC"/>
    <property type="match status" value="1"/>
</dbReference>
<keyword evidence="4" id="KW-0560">Oxidoreductase</keyword>
<comment type="caution">
    <text evidence="8">The sequence shown here is derived from an EMBL/GenBank/DDBJ whole genome shotgun (WGS) entry which is preliminary data.</text>
</comment>
<evidence type="ECO:0000256" key="5">
    <source>
        <dbReference type="ARBA" id="ARBA00023027"/>
    </source>
</evidence>
<evidence type="ECO:0000256" key="1">
    <source>
        <dbReference type="ARBA" id="ARBA00001947"/>
    </source>
</evidence>
<comment type="cofactor">
    <cofactor evidence="1 6">
        <name>Zn(2+)</name>
        <dbReference type="ChEBI" id="CHEBI:29105"/>
    </cofactor>
</comment>
<dbReference type="SUPFAM" id="SSF50129">
    <property type="entry name" value="GroES-like"/>
    <property type="match status" value="2"/>
</dbReference>
<dbReference type="PANTHER" id="PTHR43880:SF12">
    <property type="entry name" value="ALCOHOL DEHYDROGENASE CLASS-3"/>
    <property type="match status" value="1"/>
</dbReference>
<reference evidence="8" key="1">
    <citation type="journal article" date="2014" name="Int. J. Syst. Evol. Microbiol.">
        <title>Complete genome sequence of Corynebacterium casei LMG S-19264T (=DSM 44701T), isolated from a smear-ripened cheese.</title>
        <authorList>
            <consortium name="US DOE Joint Genome Institute (JGI-PGF)"/>
            <person name="Walter F."/>
            <person name="Albersmeier A."/>
            <person name="Kalinowski J."/>
            <person name="Ruckert C."/>
        </authorList>
    </citation>
    <scope>NUCLEOTIDE SEQUENCE</scope>
    <source>
        <strain evidence="8">JCM 12862</strain>
    </source>
</reference>
<dbReference type="InterPro" id="IPR013149">
    <property type="entry name" value="ADH-like_C"/>
</dbReference>
<dbReference type="GO" id="GO:0051903">
    <property type="term" value="F:S-(hydroxymethyl)glutathione dehydrogenase [NAD(P)+] activity"/>
    <property type="evidence" value="ECO:0007669"/>
    <property type="project" value="TreeGrafter"/>
</dbReference>
<dbReference type="Gene3D" id="3.90.180.10">
    <property type="entry name" value="Medium-chain alcohol dehydrogenases, catalytic domain"/>
    <property type="match status" value="1"/>
</dbReference>
<reference evidence="8" key="2">
    <citation type="submission" date="2020-09" db="EMBL/GenBank/DDBJ databases">
        <authorList>
            <person name="Sun Q."/>
            <person name="Ohkuma M."/>
        </authorList>
    </citation>
    <scope>NUCLEOTIDE SEQUENCE</scope>
    <source>
        <strain evidence="8">JCM 12862</strain>
    </source>
</reference>
<dbReference type="PANTHER" id="PTHR43880">
    <property type="entry name" value="ALCOHOL DEHYDROGENASE"/>
    <property type="match status" value="1"/>
</dbReference>
<dbReference type="Gene3D" id="3.40.50.720">
    <property type="entry name" value="NAD(P)-binding Rossmann-like Domain"/>
    <property type="match status" value="1"/>
</dbReference>
<proteinExistence type="inferred from homology"/>
<dbReference type="GO" id="GO:0005829">
    <property type="term" value="C:cytosol"/>
    <property type="evidence" value="ECO:0007669"/>
    <property type="project" value="TreeGrafter"/>
</dbReference>
<evidence type="ECO:0000313" key="8">
    <source>
        <dbReference type="EMBL" id="GGK34072.1"/>
    </source>
</evidence>
<keyword evidence="5" id="KW-0520">NAD</keyword>
<dbReference type="SMART" id="SM00829">
    <property type="entry name" value="PKS_ER"/>
    <property type="match status" value="1"/>
</dbReference>
<sequence>MILGKAAIADGKGNFSIEDIKIGNPKNDEVLVKIMASGVCHTDFDSYKQWTKEFILGHEGAGIVLKVGKDVANVVPGDKVILNWSIPCNNCFQCKNENFNICENNSPVAGTNPGLPGHANMEGTLYRGKGIERSFNLGTMSTHTIVKEAAVVKYIHDIPFTSASIIGCGVMTGVGSVINTAKVTKESSVVVLGTGGVGLNVIQGAKITNASKIIAVDVSENRLKLSKKFGSTHQILADRDDKGLLKVVEQVKSLTDNRGADFVFECTGVPALGATLLAMIRNAGSAVQVSGIEEEIIFNMQLFEWDKKYINPLYGKCNPQQDFPKILDYYASENLLLDELITKTYTLDNLEVAFEDMLNGTNAKGVIIFDKVKE</sequence>
<organism evidence="8 9">
    <name type="scientific">Yeosuana aromativorans</name>
    <dbReference type="NCBI Taxonomy" id="288019"/>
    <lineage>
        <taxon>Bacteria</taxon>
        <taxon>Pseudomonadati</taxon>
        <taxon>Bacteroidota</taxon>
        <taxon>Flavobacteriia</taxon>
        <taxon>Flavobacteriales</taxon>
        <taxon>Flavobacteriaceae</taxon>
        <taxon>Yeosuana</taxon>
    </lineage>
</organism>
<dbReference type="InterPro" id="IPR013154">
    <property type="entry name" value="ADH-like_N"/>
</dbReference>
<dbReference type="Pfam" id="PF08240">
    <property type="entry name" value="ADH_N"/>
    <property type="match status" value="1"/>
</dbReference>
<evidence type="ECO:0000256" key="3">
    <source>
        <dbReference type="ARBA" id="ARBA00022833"/>
    </source>
</evidence>
<dbReference type="EMBL" id="BMNR01000009">
    <property type="protein sequence ID" value="GGK34072.1"/>
    <property type="molecule type" value="Genomic_DNA"/>
</dbReference>
<keyword evidence="9" id="KW-1185">Reference proteome</keyword>
<dbReference type="GO" id="GO:0008270">
    <property type="term" value="F:zinc ion binding"/>
    <property type="evidence" value="ECO:0007669"/>
    <property type="project" value="InterPro"/>
</dbReference>
<accession>A0A8J3BSF7</accession>
<evidence type="ECO:0000259" key="7">
    <source>
        <dbReference type="SMART" id="SM00829"/>
    </source>
</evidence>
<dbReference type="InterPro" id="IPR020843">
    <property type="entry name" value="ER"/>
</dbReference>
<dbReference type="InterPro" id="IPR002328">
    <property type="entry name" value="ADH_Zn_CS"/>
</dbReference>
<comment type="similarity">
    <text evidence="6">Belongs to the zinc-containing alcohol dehydrogenase family.</text>
</comment>
<keyword evidence="3 6" id="KW-0862">Zinc</keyword>
<gene>
    <name evidence="8" type="primary">adhC</name>
    <name evidence="8" type="ORF">GCM10007962_30630</name>
</gene>
<dbReference type="Proteomes" id="UP000612329">
    <property type="component" value="Unassembled WGS sequence"/>
</dbReference>
<protein>
    <submittedName>
        <fullName evidence="8">S-(Hydroxymethyl)glutathione dehydrogenase</fullName>
    </submittedName>
</protein>
<dbReference type="AlphaFoldDB" id="A0A8J3BSF7"/>
<dbReference type="GO" id="GO:0046294">
    <property type="term" value="P:formaldehyde catabolic process"/>
    <property type="evidence" value="ECO:0007669"/>
    <property type="project" value="TreeGrafter"/>
</dbReference>
<dbReference type="InterPro" id="IPR011032">
    <property type="entry name" value="GroES-like_sf"/>
</dbReference>
<dbReference type="Pfam" id="PF00107">
    <property type="entry name" value="ADH_zinc_N"/>
    <property type="match status" value="1"/>
</dbReference>
<keyword evidence="2 6" id="KW-0479">Metal-binding</keyword>
<name>A0A8J3BSF7_9FLAO</name>
<evidence type="ECO:0000256" key="6">
    <source>
        <dbReference type="RuleBase" id="RU361277"/>
    </source>
</evidence>